<dbReference type="Gene3D" id="3.30.1460.60">
    <property type="match status" value="1"/>
</dbReference>
<dbReference type="AlphaFoldDB" id="A0A0R1FQT8"/>
<comment type="caution">
    <text evidence="4">The sequence shown here is derived from an EMBL/GenBank/DDBJ whole genome shotgun (WGS) entry which is preliminary data.</text>
</comment>
<evidence type="ECO:0000313" key="5">
    <source>
        <dbReference type="Proteomes" id="UP000051794"/>
    </source>
</evidence>
<organism evidence="4 5">
    <name type="scientific">Apilactobacillus kunkeei DSM 12361 = ATCC 700308</name>
    <dbReference type="NCBI Taxonomy" id="1423768"/>
    <lineage>
        <taxon>Bacteria</taxon>
        <taxon>Bacillati</taxon>
        <taxon>Bacillota</taxon>
        <taxon>Bacilli</taxon>
        <taxon>Lactobacillales</taxon>
        <taxon>Lactobacillaceae</taxon>
        <taxon>Apilactobacillus</taxon>
    </lineage>
</organism>
<dbReference type="Proteomes" id="UP000051794">
    <property type="component" value="Unassembled WGS sequence"/>
</dbReference>
<accession>A0A0R1FQT8</accession>
<feature type="domain" description="Lreu-0056-like" evidence="3">
    <location>
        <begin position="130"/>
        <end position="209"/>
    </location>
</feature>
<evidence type="ECO:0000313" key="4">
    <source>
        <dbReference type="EMBL" id="KRK24232.1"/>
    </source>
</evidence>
<dbReference type="InterPro" id="IPR054365">
    <property type="entry name" value="Lreu_0056-like"/>
</dbReference>
<feature type="region of interest" description="Disordered" evidence="1">
    <location>
        <begin position="26"/>
        <end position="66"/>
    </location>
</feature>
<reference evidence="4 5" key="1">
    <citation type="journal article" date="2015" name="Genome Announc.">
        <title>Expanding the biotechnology potential of lactobacilli through comparative genomics of 213 strains and associated genera.</title>
        <authorList>
            <person name="Sun Z."/>
            <person name="Harris H.M."/>
            <person name="McCann A."/>
            <person name="Guo C."/>
            <person name="Argimon S."/>
            <person name="Zhang W."/>
            <person name="Yang X."/>
            <person name="Jeffery I.B."/>
            <person name="Cooney J.C."/>
            <person name="Kagawa T.F."/>
            <person name="Liu W."/>
            <person name="Song Y."/>
            <person name="Salvetti E."/>
            <person name="Wrobel A."/>
            <person name="Rasinkangas P."/>
            <person name="Parkhill J."/>
            <person name="Rea M.C."/>
            <person name="O'Sullivan O."/>
            <person name="Ritari J."/>
            <person name="Douillard F.P."/>
            <person name="Paul Ross R."/>
            <person name="Yang R."/>
            <person name="Briner A.E."/>
            <person name="Felis G.E."/>
            <person name="de Vos W.M."/>
            <person name="Barrangou R."/>
            <person name="Klaenhammer T.R."/>
            <person name="Caufield P.W."/>
            <person name="Cui Y."/>
            <person name="Zhang H."/>
            <person name="O'Toole P.W."/>
        </authorList>
    </citation>
    <scope>NUCLEOTIDE SEQUENCE [LARGE SCALE GENOMIC DNA]</scope>
    <source>
        <strain evidence="4 5">DSM 12361</strain>
    </source>
</reference>
<feature type="signal peptide" evidence="2">
    <location>
        <begin position="1"/>
        <end position="20"/>
    </location>
</feature>
<feature type="compositionally biased region" description="Low complexity" evidence="1">
    <location>
        <begin position="44"/>
        <end position="66"/>
    </location>
</feature>
<dbReference type="PROSITE" id="PS51257">
    <property type="entry name" value="PROKAR_LIPOPROTEIN"/>
    <property type="match status" value="1"/>
</dbReference>
<gene>
    <name evidence="4" type="ORF">FD43_GL001043</name>
</gene>
<keyword evidence="2" id="KW-0732">Signal</keyword>
<evidence type="ECO:0000256" key="1">
    <source>
        <dbReference type="SAM" id="MobiDB-lite"/>
    </source>
</evidence>
<dbReference type="EMBL" id="AZCK01000003">
    <property type="protein sequence ID" value="KRK24232.1"/>
    <property type="molecule type" value="Genomic_DNA"/>
</dbReference>
<dbReference type="PATRIC" id="fig|1423768.4.peg.1051"/>
<evidence type="ECO:0000256" key="2">
    <source>
        <dbReference type="SAM" id="SignalP"/>
    </source>
</evidence>
<evidence type="ECO:0000259" key="3">
    <source>
        <dbReference type="Pfam" id="PF22125"/>
    </source>
</evidence>
<feature type="chain" id="PRO_5038422462" description="Lreu-0056-like domain-containing protein" evidence="2">
    <location>
        <begin position="21"/>
        <end position="224"/>
    </location>
</feature>
<dbReference type="Pfam" id="PF22125">
    <property type="entry name" value="Lreu_0056_like"/>
    <property type="match status" value="1"/>
</dbReference>
<proteinExistence type="predicted"/>
<name>A0A0R1FQT8_9LACO</name>
<sequence length="224" mass="24629">MMKKIIFMMGVLVLISTALVGCGKSKSNTSSDKPYGAGATSKKVSSTATNSTSCSSSDNHSSQVNVNNLDDKTIGLLAYEWTRDEQSKSLGKKTNFDQYSHYNTVIKSKFLGNDDGNTDDYYLSRICYDGTKSNGYSSLTLNGDGLADLQFDVDGSNVKLQYLDSSHLGNRPVSQAPKVNKTVSVLSLVKTYYNTVVQKKHVDNFAKSILSESEWTKEYNENND</sequence>
<protein>
    <recommendedName>
        <fullName evidence="3">Lreu-0056-like domain-containing protein</fullName>
    </recommendedName>
</protein>